<gene>
    <name evidence="6" type="ORF">PSDVSF_24850</name>
</gene>
<reference evidence="6" key="1">
    <citation type="journal article" date="2022" name="Arch. Microbiol.">
        <title>Pseudodesulfovibrio sediminis sp. nov., a mesophilic and neutrophilic sulfate-reducing bacterium isolated from sediment of a brackish lake.</title>
        <authorList>
            <person name="Takahashi A."/>
            <person name="Kojima H."/>
            <person name="Watanabe M."/>
            <person name="Fukui M."/>
        </authorList>
    </citation>
    <scope>NUCLEOTIDE SEQUENCE</scope>
    <source>
        <strain evidence="6">SF6</strain>
    </source>
</reference>
<proteinExistence type="predicted"/>
<dbReference type="SMART" id="SM00100">
    <property type="entry name" value="cNMP"/>
    <property type="match status" value="1"/>
</dbReference>
<dbReference type="CDD" id="cd00038">
    <property type="entry name" value="CAP_ED"/>
    <property type="match status" value="1"/>
</dbReference>
<organism evidence="6 7">
    <name type="scientific">Pseudodesulfovibrio sediminis</name>
    <dbReference type="NCBI Taxonomy" id="2810563"/>
    <lineage>
        <taxon>Bacteria</taxon>
        <taxon>Pseudomonadati</taxon>
        <taxon>Thermodesulfobacteriota</taxon>
        <taxon>Desulfovibrionia</taxon>
        <taxon>Desulfovibrionales</taxon>
        <taxon>Desulfovibrionaceae</taxon>
    </lineage>
</organism>
<keyword evidence="2" id="KW-0238">DNA-binding</keyword>
<evidence type="ECO:0000313" key="7">
    <source>
        <dbReference type="Proteomes" id="UP001053296"/>
    </source>
</evidence>
<dbReference type="Pfam" id="PF00027">
    <property type="entry name" value="cNMP_binding"/>
    <property type="match status" value="1"/>
</dbReference>
<dbReference type="InterPro" id="IPR050397">
    <property type="entry name" value="Env_Response_Regulators"/>
</dbReference>
<dbReference type="SMART" id="SM00419">
    <property type="entry name" value="HTH_CRP"/>
    <property type="match status" value="1"/>
</dbReference>
<dbReference type="PRINTS" id="PR00034">
    <property type="entry name" value="HTHCRP"/>
</dbReference>
<dbReference type="SUPFAM" id="SSF51206">
    <property type="entry name" value="cAMP-binding domain-like"/>
    <property type="match status" value="1"/>
</dbReference>
<dbReference type="RefSeq" id="WP_229591224.1">
    <property type="nucleotide sequence ID" value="NZ_AP024485.1"/>
</dbReference>
<evidence type="ECO:0000256" key="1">
    <source>
        <dbReference type="ARBA" id="ARBA00023015"/>
    </source>
</evidence>
<feature type="domain" description="HTH crp-type" evidence="5">
    <location>
        <begin position="152"/>
        <end position="217"/>
    </location>
</feature>
<dbReference type="InterPro" id="IPR018490">
    <property type="entry name" value="cNMP-bd_dom_sf"/>
</dbReference>
<dbReference type="InterPro" id="IPR036390">
    <property type="entry name" value="WH_DNA-bd_sf"/>
</dbReference>
<keyword evidence="1" id="KW-0805">Transcription regulation</keyword>
<evidence type="ECO:0000256" key="3">
    <source>
        <dbReference type="ARBA" id="ARBA00023163"/>
    </source>
</evidence>
<keyword evidence="7" id="KW-1185">Reference proteome</keyword>
<name>A0ABN6ES94_9BACT</name>
<protein>
    <submittedName>
        <fullName evidence="6">Transcriptional regulator</fullName>
    </submittedName>
</protein>
<dbReference type="InterPro" id="IPR000595">
    <property type="entry name" value="cNMP-bd_dom"/>
</dbReference>
<dbReference type="PANTHER" id="PTHR24567">
    <property type="entry name" value="CRP FAMILY TRANSCRIPTIONAL REGULATORY PROTEIN"/>
    <property type="match status" value="1"/>
</dbReference>
<feature type="domain" description="Cyclic nucleotide-binding" evidence="4">
    <location>
        <begin position="18"/>
        <end position="119"/>
    </location>
</feature>
<dbReference type="SUPFAM" id="SSF46785">
    <property type="entry name" value="Winged helix' DNA-binding domain"/>
    <property type="match status" value="1"/>
</dbReference>
<evidence type="ECO:0000313" key="6">
    <source>
        <dbReference type="EMBL" id="BCS89243.1"/>
    </source>
</evidence>
<dbReference type="EMBL" id="AP024485">
    <property type="protein sequence ID" value="BCS89243.1"/>
    <property type="molecule type" value="Genomic_DNA"/>
</dbReference>
<accession>A0ABN6ES94</accession>
<dbReference type="InterPro" id="IPR014710">
    <property type="entry name" value="RmlC-like_jellyroll"/>
</dbReference>
<dbReference type="InterPro" id="IPR012318">
    <property type="entry name" value="HTH_CRP"/>
</dbReference>
<dbReference type="PROSITE" id="PS50042">
    <property type="entry name" value="CNMP_BINDING_3"/>
    <property type="match status" value="1"/>
</dbReference>
<evidence type="ECO:0000256" key="2">
    <source>
        <dbReference type="ARBA" id="ARBA00023125"/>
    </source>
</evidence>
<dbReference type="Pfam" id="PF13545">
    <property type="entry name" value="HTH_Crp_2"/>
    <property type="match status" value="1"/>
</dbReference>
<keyword evidence="3" id="KW-0804">Transcription</keyword>
<dbReference type="Proteomes" id="UP001053296">
    <property type="component" value="Chromosome"/>
</dbReference>
<sequence length="230" mass="25437">MKDTDLSEIRATLQEDTNLNRATPSALTELARHVTRLDFDKGEYVFQIGDDASYYYLLESGRVVLSRESPTGKVFTFRIAVRGTPLNAFACFRTRVRIFSARVAEKASVIAIPCPVFKQWVLDNPAVASGIINTMGDLLDGAYTRILDLIDESVETRILNALSMLSSRIGLDLPLTNEDVAELVGTSRETAARVISRLQECGLIAKSRGTLQILDKTRLDDSSTSPFFIV</sequence>
<dbReference type="Gene3D" id="2.60.120.10">
    <property type="entry name" value="Jelly Rolls"/>
    <property type="match status" value="1"/>
</dbReference>
<dbReference type="PROSITE" id="PS51063">
    <property type="entry name" value="HTH_CRP_2"/>
    <property type="match status" value="1"/>
</dbReference>
<dbReference type="PANTHER" id="PTHR24567:SF28">
    <property type="entry name" value="LISTERIOLYSIN REGULATORY PROTEIN"/>
    <property type="match status" value="1"/>
</dbReference>
<evidence type="ECO:0000259" key="4">
    <source>
        <dbReference type="PROSITE" id="PS50042"/>
    </source>
</evidence>
<evidence type="ECO:0000259" key="5">
    <source>
        <dbReference type="PROSITE" id="PS51063"/>
    </source>
</evidence>